<gene>
    <name evidence="2" type="ORF">TRIATDRAFT_310199</name>
</gene>
<dbReference type="Proteomes" id="UP000005426">
    <property type="component" value="Unassembled WGS sequence"/>
</dbReference>
<evidence type="ECO:0000313" key="3">
    <source>
        <dbReference type="Proteomes" id="UP000005426"/>
    </source>
</evidence>
<organism evidence="2 3">
    <name type="scientific">Hypocrea atroviridis (strain ATCC 20476 / IMI 206040)</name>
    <name type="common">Trichoderma atroviride</name>
    <dbReference type="NCBI Taxonomy" id="452589"/>
    <lineage>
        <taxon>Eukaryota</taxon>
        <taxon>Fungi</taxon>
        <taxon>Dikarya</taxon>
        <taxon>Ascomycota</taxon>
        <taxon>Pezizomycotina</taxon>
        <taxon>Sordariomycetes</taxon>
        <taxon>Hypocreomycetidae</taxon>
        <taxon>Hypocreales</taxon>
        <taxon>Hypocreaceae</taxon>
        <taxon>Trichoderma</taxon>
    </lineage>
</organism>
<name>G9P217_HYPAI</name>
<evidence type="ECO:0000313" key="2">
    <source>
        <dbReference type="EMBL" id="EHK42612.1"/>
    </source>
</evidence>
<evidence type="ECO:0000256" key="1">
    <source>
        <dbReference type="SAM" id="MobiDB-lite"/>
    </source>
</evidence>
<dbReference type="EMBL" id="ABDG02000026">
    <property type="protein sequence ID" value="EHK42612.1"/>
    <property type="molecule type" value="Genomic_DNA"/>
</dbReference>
<reference evidence="2 3" key="1">
    <citation type="journal article" date="2011" name="Genome Biol.">
        <title>Comparative genome sequence analysis underscores mycoparasitism as the ancestral life style of Trichoderma.</title>
        <authorList>
            <person name="Kubicek C.P."/>
            <person name="Herrera-Estrella A."/>
            <person name="Seidl-Seiboth V."/>
            <person name="Martinez D.A."/>
            <person name="Druzhinina I.S."/>
            <person name="Thon M."/>
            <person name="Zeilinger S."/>
            <person name="Casas-Flores S."/>
            <person name="Horwitz B.A."/>
            <person name="Mukherjee P.K."/>
            <person name="Mukherjee M."/>
            <person name="Kredics L."/>
            <person name="Alcaraz L.D."/>
            <person name="Aerts A."/>
            <person name="Antal Z."/>
            <person name="Atanasova L."/>
            <person name="Cervantes-Badillo M.G."/>
            <person name="Challacombe J."/>
            <person name="Chertkov O."/>
            <person name="McCluskey K."/>
            <person name="Coulpier F."/>
            <person name="Deshpande N."/>
            <person name="von Doehren H."/>
            <person name="Ebbole D.J."/>
            <person name="Esquivel-Naranjo E.U."/>
            <person name="Fekete E."/>
            <person name="Flipphi M."/>
            <person name="Glaser F."/>
            <person name="Gomez-Rodriguez E.Y."/>
            <person name="Gruber S."/>
            <person name="Han C."/>
            <person name="Henrissat B."/>
            <person name="Hermosa R."/>
            <person name="Hernandez-Onate M."/>
            <person name="Karaffa L."/>
            <person name="Kosti I."/>
            <person name="Le Crom S."/>
            <person name="Lindquist E."/>
            <person name="Lucas S."/>
            <person name="Luebeck M."/>
            <person name="Luebeck P.S."/>
            <person name="Margeot A."/>
            <person name="Metz B."/>
            <person name="Misra M."/>
            <person name="Nevalainen H."/>
            <person name="Omann M."/>
            <person name="Packer N."/>
            <person name="Perrone G."/>
            <person name="Uresti-Rivera E.E."/>
            <person name="Salamov A."/>
            <person name="Schmoll M."/>
            <person name="Seiboth B."/>
            <person name="Shapiro H."/>
            <person name="Sukno S."/>
            <person name="Tamayo-Ramos J.A."/>
            <person name="Tisch D."/>
            <person name="Wiest A."/>
            <person name="Wilkinson H.H."/>
            <person name="Zhang M."/>
            <person name="Coutinho P.M."/>
            <person name="Kenerley C.M."/>
            <person name="Monte E."/>
            <person name="Baker S.E."/>
            <person name="Grigoriev I.V."/>
        </authorList>
    </citation>
    <scope>NUCLEOTIDE SEQUENCE [LARGE SCALE GENOMIC DNA]</scope>
    <source>
        <strain evidence="3">ATCC 20476 / IMI 206040</strain>
    </source>
</reference>
<keyword evidence="3" id="KW-1185">Reference proteome</keyword>
<accession>G9P217</accession>
<protein>
    <submittedName>
        <fullName evidence="2">Uncharacterized protein</fullName>
    </submittedName>
</protein>
<feature type="region of interest" description="Disordered" evidence="1">
    <location>
        <begin position="1"/>
        <end position="36"/>
    </location>
</feature>
<dbReference type="HOGENOM" id="CLU_2622340_0_0_1"/>
<sequence>MMVNETESLEAGGNDHYPGPRISGGRQFSQSEHLGLRNAAPPLNLDKAVAYQFEVAKNATTQQLQQQALFIALDSSAS</sequence>
<dbReference type="AlphaFoldDB" id="G9P217"/>
<proteinExistence type="predicted"/>
<comment type="caution">
    <text evidence="2">The sequence shown here is derived from an EMBL/GenBank/DDBJ whole genome shotgun (WGS) entry which is preliminary data.</text>
</comment>